<evidence type="ECO:0000313" key="1">
    <source>
        <dbReference type="EMBL" id="KAF9156069.1"/>
    </source>
</evidence>
<dbReference type="AlphaFoldDB" id="A0A9P5S6D2"/>
<organism evidence="1 2">
    <name type="scientific">Linnemannia schmuckeri</name>
    <dbReference type="NCBI Taxonomy" id="64567"/>
    <lineage>
        <taxon>Eukaryota</taxon>
        <taxon>Fungi</taxon>
        <taxon>Fungi incertae sedis</taxon>
        <taxon>Mucoromycota</taxon>
        <taxon>Mortierellomycotina</taxon>
        <taxon>Mortierellomycetes</taxon>
        <taxon>Mortierellales</taxon>
        <taxon>Mortierellaceae</taxon>
        <taxon>Linnemannia</taxon>
    </lineage>
</organism>
<proteinExistence type="predicted"/>
<dbReference type="Gene3D" id="3.40.33.10">
    <property type="entry name" value="CAP"/>
    <property type="match status" value="1"/>
</dbReference>
<protein>
    <recommendedName>
        <fullName evidence="3">SCP domain-containing protein</fullName>
    </recommendedName>
</protein>
<dbReference type="EMBL" id="JAAAUQ010000038">
    <property type="protein sequence ID" value="KAF9156069.1"/>
    <property type="molecule type" value="Genomic_DNA"/>
</dbReference>
<dbReference type="Proteomes" id="UP000748756">
    <property type="component" value="Unassembled WGS sequence"/>
</dbReference>
<dbReference type="OrthoDB" id="337038at2759"/>
<evidence type="ECO:0000313" key="2">
    <source>
        <dbReference type="Proteomes" id="UP000748756"/>
    </source>
</evidence>
<reference evidence="1" key="1">
    <citation type="journal article" date="2020" name="Fungal Divers.">
        <title>Resolving the Mortierellaceae phylogeny through synthesis of multi-gene phylogenetics and phylogenomics.</title>
        <authorList>
            <person name="Vandepol N."/>
            <person name="Liber J."/>
            <person name="Desiro A."/>
            <person name="Na H."/>
            <person name="Kennedy M."/>
            <person name="Barry K."/>
            <person name="Grigoriev I.V."/>
            <person name="Miller A.N."/>
            <person name="O'Donnell K."/>
            <person name="Stajich J.E."/>
            <person name="Bonito G."/>
        </authorList>
    </citation>
    <scope>NUCLEOTIDE SEQUENCE</scope>
    <source>
        <strain evidence="1">NRRL 6426</strain>
    </source>
</reference>
<comment type="caution">
    <text evidence="1">The sequence shown here is derived from an EMBL/GenBank/DDBJ whole genome shotgun (WGS) entry which is preliminary data.</text>
</comment>
<dbReference type="InterPro" id="IPR035940">
    <property type="entry name" value="CAP_sf"/>
</dbReference>
<accession>A0A9P5S6D2</accession>
<sequence>MRSADTTLPLPVSTLEAVVWKDTKSVGYAKRACSRWTIYICKYDLPGNIVSRDNAYFRDNVSPRL</sequence>
<keyword evidence="2" id="KW-1185">Reference proteome</keyword>
<name>A0A9P5S6D2_9FUNG</name>
<gene>
    <name evidence="1" type="ORF">BG015_007372</name>
</gene>
<dbReference type="SUPFAM" id="SSF55797">
    <property type="entry name" value="PR-1-like"/>
    <property type="match status" value="1"/>
</dbReference>
<evidence type="ECO:0008006" key="3">
    <source>
        <dbReference type="Google" id="ProtNLM"/>
    </source>
</evidence>